<dbReference type="Proteomes" id="UP000831701">
    <property type="component" value="Chromosome 19"/>
</dbReference>
<dbReference type="EMBL" id="CM041549">
    <property type="protein sequence ID" value="KAI3356871.1"/>
    <property type="molecule type" value="Genomic_DNA"/>
</dbReference>
<comment type="caution">
    <text evidence="1">The sequence shown here is derived from an EMBL/GenBank/DDBJ whole genome shotgun (WGS) entry which is preliminary data.</text>
</comment>
<accession>A0ACB8VN19</accession>
<reference evidence="1" key="1">
    <citation type="submission" date="2022-04" db="EMBL/GenBank/DDBJ databases">
        <title>Jade perch genome.</title>
        <authorList>
            <person name="Chao B."/>
        </authorList>
    </citation>
    <scope>NUCLEOTIDE SEQUENCE</scope>
    <source>
        <strain evidence="1">CB-2022</strain>
    </source>
</reference>
<evidence type="ECO:0000313" key="1">
    <source>
        <dbReference type="EMBL" id="KAI3356871.1"/>
    </source>
</evidence>
<organism evidence="1 2">
    <name type="scientific">Scortum barcoo</name>
    <name type="common">barcoo grunter</name>
    <dbReference type="NCBI Taxonomy" id="214431"/>
    <lineage>
        <taxon>Eukaryota</taxon>
        <taxon>Metazoa</taxon>
        <taxon>Chordata</taxon>
        <taxon>Craniata</taxon>
        <taxon>Vertebrata</taxon>
        <taxon>Euteleostomi</taxon>
        <taxon>Actinopterygii</taxon>
        <taxon>Neopterygii</taxon>
        <taxon>Teleostei</taxon>
        <taxon>Neoteleostei</taxon>
        <taxon>Acanthomorphata</taxon>
        <taxon>Eupercaria</taxon>
        <taxon>Centrarchiformes</taxon>
        <taxon>Terapontoidei</taxon>
        <taxon>Terapontidae</taxon>
        <taxon>Scortum</taxon>
    </lineage>
</organism>
<proteinExistence type="predicted"/>
<sequence length="242" mass="26681">MGKLTLTAASSSQLVCYYDSLAENRPGDRQITISDINPNKCTHLIYGFADIGNTYQLVPSRTADIQDYQSFNALKAGNPQLKTLLAVGGLTFDTTKFSAMVSNKQNRAKFIQSAIKLLRENGFDGLNIDWRYPRGAGSQSHDKWRFTLLCKELKEAFEAEGTAANRLMATASVSAEKATIDASYEVEKIAKDLDFINVLTFDFHGPSENVTGHHSPLYAASSDTGDKLYANTASSWNRDRTT</sequence>
<evidence type="ECO:0000313" key="2">
    <source>
        <dbReference type="Proteomes" id="UP000831701"/>
    </source>
</evidence>
<name>A0ACB8VN19_9TELE</name>
<gene>
    <name evidence="1" type="ORF">L3Q82_003516</name>
</gene>
<keyword evidence="2" id="KW-1185">Reference proteome</keyword>
<protein>
    <submittedName>
        <fullName evidence="1">Uncharacterized protein</fullName>
    </submittedName>
</protein>